<dbReference type="SUPFAM" id="SSF50129">
    <property type="entry name" value="GroES-like"/>
    <property type="match status" value="1"/>
</dbReference>
<dbReference type="SUPFAM" id="SSF51735">
    <property type="entry name" value="NAD(P)-binding Rossmann-fold domains"/>
    <property type="match status" value="1"/>
</dbReference>
<dbReference type="RefSeq" id="WP_141960648.1">
    <property type="nucleotide sequence ID" value="NZ_VFOZ01000001.1"/>
</dbReference>
<dbReference type="Gene3D" id="3.90.180.10">
    <property type="entry name" value="Medium-chain alcohol dehydrogenases, catalytic domain"/>
    <property type="match status" value="1"/>
</dbReference>
<dbReference type="PANTHER" id="PTHR43677">
    <property type="entry name" value="SHORT-CHAIN DEHYDROGENASE/REDUCTASE"/>
    <property type="match status" value="1"/>
</dbReference>
<comment type="caution">
    <text evidence="2">The sequence shown here is derived from an EMBL/GenBank/DDBJ whole genome shotgun (WGS) entry which is preliminary data.</text>
</comment>
<dbReference type="Gene3D" id="3.40.50.720">
    <property type="entry name" value="NAD(P)-binding Rossmann-like Domain"/>
    <property type="match status" value="1"/>
</dbReference>
<name>A0A543CUM4_9ACTN</name>
<evidence type="ECO:0000313" key="3">
    <source>
        <dbReference type="Proteomes" id="UP000316096"/>
    </source>
</evidence>
<dbReference type="InterPro" id="IPR011032">
    <property type="entry name" value="GroES-like_sf"/>
</dbReference>
<dbReference type="Pfam" id="PF08240">
    <property type="entry name" value="ADH_N"/>
    <property type="match status" value="1"/>
</dbReference>
<dbReference type="EMBL" id="VFOZ01000001">
    <property type="protein sequence ID" value="TQM00815.1"/>
    <property type="molecule type" value="Genomic_DNA"/>
</dbReference>
<evidence type="ECO:0000259" key="1">
    <source>
        <dbReference type="SMART" id="SM00829"/>
    </source>
</evidence>
<keyword evidence="3" id="KW-1185">Reference proteome</keyword>
<evidence type="ECO:0000313" key="2">
    <source>
        <dbReference type="EMBL" id="TQM00815.1"/>
    </source>
</evidence>
<dbReference type="InterPro" id="IPR051397">
    <property type="entry name" value="Zn-ADH-like_protein"/>
</dbReference>
<gene>
    <name evidence="2" type="ORF">FB559_6538</name>
</gene>
<dbReference type="SMART" id="SM00829">
    <property type="entry name" value="PKS_ER"/>
    <property type="match status" value="1"/>
</dbReference>
<dbReference type="Proteomes" id="UP000316096">
    <property type="component" value="Unassembled WGS sequence"/>
</dbReference>
<dbReference type="OrthoDB" id="9780520at2"/>
<sequence length="341" mass="36166">MEGRYIFAPRTGGPEVLEVRTRPVEPPKPHEAVVRVQATGVSGGDPLFRAGAVPVGPRPPFTPGFDITGTVVSVGDDVTGLEPGQSVTALVKSGGNTEYIALPADRLVPVPDGLDPVEVAATTLNYFIAHQMLHRVAALRSGQRIVVHAAAGGVGIAVLQLARLAGIECYATCSGGKRDSVTELGARHIDYQKENFADVIRAEAKDGLDAALDPIGGTSFRRSYKLLRRGGILIGYGQSQVMKDGEIKKSLGAVGLLTGILGPKLLPDGRRTTFYNAWSLEKSQPHAYREDMGEVLRLLKGGEIAPIIAETMPLTDTAKAHEILERASIVGKIVLVCDPAQ</sequence>
<dbReference type="InterPro" id="IPR020843">
    <property type="entry name" value="ER"/>
</dbReference>
<reference evidence="2 3" key="1">
    <citation type="submission" date="2019-06" db="EMBL/GenBank/DDBJ databases">
        <title>Sequencing the genomes of 1000 actinobacteria strains.</title>
        <authorList>
            <person name="Klenk H.-P."/>
        </authorList>
    </citation>
    <scope>NUCLEOTIDE SEQUENCE [LARGE SCALE GENOMIC DNA]</scope>
    <source>
        <strain evidence="2 3">DSM 102200</strain>
    </source>
</reference>
<dbReference type="Pfam" id="PF13602">
    <property type="entry name" value="ADH_zinc_N_2"/>
    <property type="match status" value="1"/>
</dbReference>
<accession>A0A543CUM4</accession>
<dbReference type="GO" id="GO:0016491">
    <property type="term" value="F:oxidoreductase activity"/>
    <property type="evidence" value="ECO:0007669"/>
    <property type="project" value="InterPro"/>
</dbReference>
<feature type="domain" description="Enoyl reductase (ER)" evidence="1">
    <location>
        <begin position="12"/>
        <end position="335"/>
    </location>
</feature>
<dbReference type="InterPro" id="IPR013154">
    <property type="entry name" value="ADH-like_N"/>
</dbReference>
<dbReference type="PANTHER" id="PTHR43677:SF4">
    <property type="entry name" value="QUINONE OXIDOREDUCTASE-LIKE PROTEIN 2"/>
    <property type="match status" value="1"/>
</dbReference>
<protein>
    <submittedName>
        <fullName evidence="2">NADPH:quinone reductase-like Zn-dependent oxidoreductase</fullName>
    </submittedName>
</protein>
<dbReference type="CDD" id="cd08273">
    <property type="entry name" value="MDR8"/>
    <property type="match status" value="1"/>
</dbReference>
<dbReference type="InterPro" id="IPR036291">
    <property type="entry name" value="NAD(P)-bd_dom_sf"/>
</dbReference>
<dbReference type="AlphaFoldDB" id="A0A543CUM4"/>
<organism evidence="2 3">
    <name type="scientific">Actinoallomurus bryophytorum</name>
    <dbReference type="NCBI Taxonomy" id="1490222"/>
    <lineage>
        <taxon>Bacteria</taxon>
        <taxon>Bacillati</taxon>
        <taxon>Actinomycetota</taxon>
        <taxon>Actinomycetes</taxon>
        <taxon>Streptosporangiales</taxon>
        <taxon>Thermomonosporaceae</taxon>
        <taxon>Actinoallomurus</taxon>
    </lineage>
</organism>
<proteinExistence type="predicted"/>